<keyword evidence="1" id="KW-0732">Signal</keyword>
<reference evidence="2 3" key="1">
    <citation type="submission" date="2024-11" db="EMBL/GenBank/DDBJ databases">
        <authorList>
            <person name="Heng Y.C."/>
            <person name="Lim A.C.H."/>
            <person name="Lee J.K.Y."/>
            <person name="Kittelmann S."/>
        </authorList>
    </citation>
    <scope>NUCLEOTIDE SEQUENCE [LARGE SCALE GENOMIC DNA]</scope>
    <source>
        <strain evidence="2 3">WILCCON 0114</strain>
    </source>
</reference>
<proteinExistence type="predicted"/>
<feature type="signal peptide" evidence="1">
    <location>
        <begin position="1"/>
        <end position="29"/>
    </location>
</feature>
<evidence type="ECO:0000313" key="3">
    <source>
        <dbReference type="Proteomes" id="UP001623592"/>
    </source>
</evidence>
<name>A0ABW8T997_9CLOT</name>
<gene>
    <name evidence="2" type="ORF">ACJDT4_01640</name>
</gene>
<feature type="chain" id="PRO_5047149789" evidence="1">
    <location>
        <begin position="30"/>
        <end position="135"/>
    </location>
</feature>
<evidence type="ECO:0000256" key="1">
    <source>
        <dbReference type="SAM" id="SignalP"/>
    </source>
</evidence>
<accession>A0ABW8T997</accession>
<organism evidence="2 3">
    <name type="scientific">Clostridium neuense</name>
    <dbReference type="NCBI Taxonomy" id="1728934"/>
    <lineage>
        <taxon>Bacteria</taxon>
        <taxon>Bacillati</taxon>
        <taxon>Bacillota</taxon>
        <taxon>Clostridia</taxon>
        <taxon>Eubacteriales</taxon>
        <taxon>Clostridiaceae</taxon>
        <taxon>Clostridium</taxon>
    </lineage>
</organism>
<sequence length="135" mass="14980">MKKSFIKKICTFTLTCALLVGTISGSVFAKNRDFYNTNTKKIYTISSLSDSEFSDFINDVMSNEDKFVYEFGGKYYSYTSLLNDFQKNKIAGLDTATAFKNCIANTANVQSNFDPSAYSSTGNNDSSDFSVISID</sequence>
<dbReference type="Proteomes" id="UP001623592">
    <property type="component" value="Unassembled WGS sequence"/>
</dbReference>
<protein>
    <submittedName>
        <fullName evidence="2">Uncharacterized protein</fullName>
    </submittedName>
</protein>
<dbReference type="EMBL" id="JBJIAA010000001">
    <property type="protein sequence ID" value="MFL0249111.1"/>
    <property type="molecule type" value="Genomic_DNA"/>
</dbReference>
<comment type="caution">
    <text evidence="2">The sequence shown here is derived from an EMBL/GenBank/DDBJ whole genome shotgun (WGS) entry which is preliminary data.</text>
</comment>
<dbReference type="RefSeq" id="WP_406785785.1">
    <property type="nucleotide sequence ID" value="NZ_JBJIAA010000001.1"/>
</dbReference>
<keyword evidence="3" id="KW-1185">Reference proteome</keyword>
<evidence type="ECO:0000313" key="2">
    <source>
        <dbReference type="EMBL" id="MFL0249111.1"/>
    </source>
</evidence>